<dbReference type="SUPFAM" id="SSF49313">
    <property type="entry name" value="Cadherin-like"/>
    <property type="match status" value="4"/>
</dbReference>
<dbReference type="GO" id="GO:0007156">
    <property type="term" value="P:homophilic cell adhesion via plasma membrane adhesion molecules"/>
    <property type="evidence" value="ECO:0007669"/>
    <property type="project" value="InterPro"/>
</dbReference>
<keyword evidence="1" id="KW-0812">Transmembrane</keyword>
<dbReference type="PANTHER" id="PTHR24026:SF126">
    <property type="entry name" value="PROTOCADHERIN FAT 4"/>
    <property type="match status" value="1"/>
</dbReference>
<dbReference type="GO" id="GO:0005509">
    <property type="term" value="F:calcium ion binding"/>
    <property type="evidence" value="ECO:0007669"/>
    <property type="project" value="InterPro"/>
</dbReference>
<reference evidence="4 5" key="1">
    <citation type="submission" date="2019-07" db="EMBL/GenBank/DDBJ databases">
        <title>Genomes of Cafeteria roenbergensis.</title>
        <authorList>
            <person name="Fischer M.G."/>
            <person name="Hackl T."/>
            <person name="Roman M."/>
        </authorList>
    </citation>
    <scope>NUCLEOTIDE SEQUENCE [LARGE SCALE GENOMIC DNA]</scope>
    <source>
        <strain evidence="4 5">E4-10P</strain>
    </source>
</reference>
<dbReference type="InterPro" id="IPR002126">
    <property type="entry name" value="Cadherin-like_dom"/>
</dbReference>
<feature type="domain" description="Cadherin" evidence="3">
    <location>
        <begin position="339"/>
        <end position="422"/>
    </location>
</feature>
<dbReference type="PROSITE" id="PS50268">
    <property type="entry name" value="CADHERIN_2"/>
    <property type="match status" value="4"/>
</dbReference>
<dbReference type="PRINTS" id="PR00205">
    <property type="entry name" value="CADHERIN"/>
</dbReference>
<dbReference type="GO" id="GO:0016020">
    <property type="term" value="C:membrane"/>
    <property type="evidence" value="ECO:0007669"/>
    <property type="project" value="InterPro"/>
</dbReference>
<dbReference type="AlphaFoldDB" id="A0A5A8DE69"/>
<dbReference type="PANTHER" id="PTHR24026">
    <property type="entry name" value="FAT ATYPICAL CADHERIN-RELATED"/>
    <property type="match status" value="1"/>
</dbReference>
<evidence type="ECO:0000259" key="3">
    <source>
        <dbReference type="PROSITE" id="PS50268"/>
    </source>
</evidence>
<dbReference type="EMBL" id="VLTO01000126">
    <property type="protein sequence ID" value="KAA0162211.1"/>
    <property type="molecule type" value="Genomic_DNA"/>
</dbReference>
<feature type="domain" description="Cadherin" evidence="3">
    <location>
        <begin position="30"/>
        <end position="122"/>
    </location>
</feature>
<evidence type="ECO:0000256" key="1">
    <source>
        <dbReference type="ARBA" id="ARBA00022692"/>
    </source>
</evidence>
<dbReference type="OrthoDB" id="9990384at2759"/>
<keyword evidence="2" id="KW-0472">Membrane</keyword>
<evidence type="ECO:0000313" key="4">
    <source>
        <dbReference type="EMBL" id="KAA0162211.1"/>
    </source>
</evidence>
<comment type="caution">
    <text evidence="4">The sequence shown here is derived from an EMBL/GenBank/DDBJ whole genome shotgun (WGS) entry which is preliminary data.</text>
</comment>
<feature type="domain" description="Cadherin" evidence="3">
    <location>
        <begin position="208"/>
        <end position="319"/>
    </location>
</feature>
<proteinExistence type="predicted"/>
<keyword evidence="2" id="KW-1133">Transmembrane helix</keyword>
<dbReference type="CDD" id="cd11304">
    <property type="entry name" value="Cadherin_repeat"/>
    <property type="match status" value="3"/>
</dbReference>
<organism evidence="4 5">
    <name type="scientific">Cafeteria roenbergensis</name>
    <name type="common">Marine flagellate</name>
    <dbReference type="NCBI Taxonomy" id="33653"/>
    <lineage>
        <taxon>Eukaryota</taxon>
        <taxon>Sar</taxon>
        <taxon>Stramenopiles</taxon>
        <taxon>Bigyra</taxon>
        <taxon>Opalozoa</taxon>
        <taxon>Bicosoecida</taxon>
        <taxon>Cafeteriaceae</taxon>
        <taxon>Cafeteria</taxon>
    </lineage>
</organism>
<dbReference type="Gene3D" id="2.60.40.60">
    <property type="entry name" value="Cadherins"/>
    <property type="match status" value="4"/>
</dbReference>
<feature type="domain" description="Cadherin" evidence="3">
    <location>
        <begin position="125"/>
        <end position="200"/>
    </location>
</feature>
<name>A0A5A8DE69_CAFRO</name>
<accession>A0A5A8DE69</accession>
<evidence type="ECO:0000256" key="2">
    <source>
        <dbReference type="ARBA" id="ARBA00022989"/>
    </source>
</evidence>
<dbReference type="InterPro" id="IPR015919">
    <property type="entry name" value="Cadherin-like_sf"/>
</dbReference>
<protein>
    <recommendedName>
        <fullName evidence="3">Cadherin domain-containing protein</fullName>
    </recommendedName>
</protein>
<evidence type="ECO:0000313" key="5">
    <source>
        <dbReference type="Proteomes" id="UP000322899"/>
    </source>
</evidence>
<sequence>MVRDVNEAPVVQTLSIEASERTDATPLEAGDAVGAPIVATDPEGGQVRFAVTSLSSSGESLFTIDATTGQLRVTAAGAAAMDFETSPTLQATVTASDSGTPPQSVSQSIVVRVRDANEAPTFGFFAILSGNQQGLWSMDAVGGDIRFAQSNPRALDFESAPRQSTLVVSVTDNGAPDGLKRSSTATLQMIVLDVNEPPAVVLPVAGLEVCENSAPGASAGSVSCADVDASDQSGLALALVAQEAIPGTSGVLPFVIDAGTGVLRVSPGAGGALLDAESKATYELQLQCTDNLGLVSETKSASVRIVDVNEAPVCAGPLSFSAAKGVKAMVGTPLGAVCSDPDSGDTLVFAIHPSSQAAAPAFAVDATSGQLRVHDVSGTGAGSVNDASARFALNVTVADKQGLATVVHVLVRMTDTNDPPVFGASVPRMLSVPESSTDGFIVALLQATDEDFASDQSHRLTYSLAPTGRSVNRPFPFAVTTTQDRRPWELVRLYSGCRAPGWLP</sequence>
<dbReference type="Proteomes" id="UP000322899">
    <property type="component" value="Unassembled WGS sequence"/>
</dbReference>
<dbReference type="SMART" id="SM00112">
    <property type="entry name" value="CA"/>
    <property type="match status" value="4"/>
</dbReference>
<gene>
    <name evidence="4" type="ORF">FNF27_08085</name>
</gene>